<proteinExistence type="predicted"/>
<protein>
    <submittedName>
        <fullName evidence="2">Uncharacterized protein</fullName>
    </submittedName>
</protein>
<keyword evidence="3" id="KW-1185">Reference proteome</keyword>
<name>A0ABD2ZPQ1_9GENT</name>
<dbReference type="Proteomes" id="UP001630127">
    <property type="component" value="Unassembled WGS sequence"/>
</dbReference>
<dbReference type="EMBL" id="JBJUIK010000008">
    <property type="protein sequence ID" value="KAL3519693.1"/>
    <property type="molecule type" value="Genomic_DNA"/>
</dbReference>
<feature type="region of interest" description="Disordered" evidence="1">
    <location>
        <begin position="141"/>
        <end position="168"/>
    </location>
</feature>
<comment type="caution">
    <text evidence="2">The sequence shown here is derived from an EMBL/GenBank/DDBJ whole genome shotgun (WGS) entry which is preliminary data.</text>
</comment>
<feature type="compositionally biased region" description="Basic and acidic residues" evidence="1">
    <location>
        <begin position="141"/>
        <end position="160"/>
    </location>
</feature>
<reference evidence="2 3" key="1">
    <citation type="submission" date="2024-11" db="EMBL/GenBank/DDBJ databases">
        <title>A near-complete genome assembly of Cinchona calisaya.</title>
        <authorList>
            <person name="Lian D.C."/>
            <person name="Zhao X.W."/>
            <person name="Wei L."/>
        </authorList>
    </citation>
    <scope>NUCLEOTIDE SEQUENCE [LARGE SCALE GENOMIC DNA]</scope>
    <source>
        <tissue evidence="2">Nenye</tissue>
    </source>
</reference>
<dbReference type="AlphaFoldDB" id="A0ABD2ZPQ1"/>
<evidence type="ECO:0000313" key="2">
    <source>
        <dbReference type="EMBL" id="KAL3519693.1"/>
    </source>
</evidence>
<gene>
    <name evidence="2" type="ORF">ACH5RR_017842</name>
</gene>
<accession>A0ABD2ZPQ1</accession>
<evidence type="ECO:0000256" key="1">
    <source>
        <dbReference type="SAM" id="MobiDB-lite"/>
    </source>
</evidence>
<evidence type="ECO:0000313" key="3">
    <source>
        <dbReference type="Proteomes" id="UP001630127"/>
    </source>
</evidence>
<sequence length="218" mass="24691">MMKIALLLTMQALHKKSWAKQFIFENYDTTSFRGDSFSTETSKTAASMDDSFMVQSSPEVDDHHDSQWKTDISTVVDWNLAENENGDANVADTNLEISRINEPVDLFVMLVWDDQSEPTGTSWTPEMDYGMEPCMTQFDKKPEASEPNSRIENKLPEKGKSTNTKINAGSTLRASIKDARFKVLQGKSKKTHTASRCRSVSSFFFPFLIYIYIAGRRG</sequence>
<organism evidence="2 3">
    <name type="scientific">Cinchona calisaya</name>
    <dbReference type="NCBI Taxonomy" id="153742"/>
    <lineage>
        <taxon>Eukaryota</taxon>
        <taxon>Viridiplantae</taxon>
        <taxon>Streptophyta</taxon>
        <taxon>Embryophyta</taxon>
        <taxon>Tracheophyta</taxon>
        <taxon>Spermatophyta</taxon>
        <taxon>Magnoliopsida</taxon>
        <taxon>eudicotyledons</taxon>
        <taxon>Gunneridae</taxon>
        <taxon>Pentapetalae</taxon>
        <taxon>asterids</taxon>
        <taxon>lamiids</taxon>
        <taxon>Gentianales</taxon>
        <taxon>Rubiaceae</taxon>
        <taxon>Cinchonoideae</taxon>
        <taxon>Cinchoneae</taxon>
        <taxon>Cinchona</taxon>
    </lineage>
</organism>